<dbReference type="PROSITE" id="PS50994">
    <property type="entry name" value="INTEGRASE"/>
    <property type="match status" value="1"/>
</dbReference>
<dbReference type="Gene3D" id="3.30.420.10">
    <property type="entry name" value="Ribonuclease H-like superfamily/Ribonuclease H"/>
    <property type="match status" value="1"/>
</dbReference>
<evidence type="ECO:0000259" key="1">
    <source>
        <dbReference type="PROSITE" id="PS50994"/>
    </source>
</evidence>
<sequence>MTEELGLNIGHRRVGRLMRKNGIRVERSKKYKVTTDSNHTFNIAPNLLNRDFHAELPNQKWAGDISYVWTREGWLYLAVILDLHSRRVIGWAVSKRMKRDLAIRASKMAIALQQPPKGCIHRTDRGVQYYSHDYQKILRQHGFKVSMSGKGNCYDNSAVETFFKTIKAELIWPESWQTQRDVEIAIFEYANSFYNPHRRHSALGSKSPVAFERKVA</sequence>
<dbReference type="InterPro" id="IPR048020">
    <property type="entry name" value="Transpos_IS3"/>
</dbReference>
<accession>A0A1G5QJL2</accession>
<proteinExistence type="predicted"/>
<name>A0A1G5QJL2_9RHOB</name>
<dbReference type="EMBL" id="FMWG01000004">
    <property type="protein sequence ID" value="SCZ62055.1"/>
    <property type="molecule type" value="Genomic_DNA"/>
</dbReference>
<keyword evidence="3" id="KW-1185">Reference proteome</keyword>
<feature type="domain" description="Integrase catalytic" evidence="1">
    <location>
        <begin position="53"/>
        <end position="216"/>
    </location>
</feature>
<gene>
    <name evidence="2" type="ORF">SAMN04488118_104331</name>
</gene>
<reference evidence="2 3" key="1">
    <citation type="submission" date="2016-10" db="EMBL/GenBank/DDBJ databases">
        <authorList>
            <person name="de Groot N.N."/>
        </authorList>
    </citation>
    <scope>NUCLEOTIDE SEQUENCE [LARGE SCALE GENOMIC DNA]</scope>
    <source>
        <strain evidence="2 3">U95</strain>
    </source>
</reference>
<dbReference type="InterPro" id="IPR001584">
    <property type="entry name" value="Integrase_cat-core"/>
</dbReference>
<dbReference type="InterPro" id="IPR036397">
    <property type="entry name" value="RNaseH_sf"/>
</dbReference>
<dbReference type="InterPro" id="IPR050900">
    <property type="entry name" value="Transposase_IS3/IS150/IS904"/>
</dbReference>
<evidence type="ECO:0000313" key="2">
    <source>
        <dbReference type="EMBL" id="SCZ62055.1"/>
    </source>
</evidence>
<dbReference type="SUPFAM" id="SSF53098">
    <property type="entry name" value="Ribonuclease H-like"/>
    <property type="match status" value="1"/>
</dbReference>
<dbReference type="InterPro" id="IPR012337">
    <property type="entry name" value="RNaseH-like_sf"/>
</dbReference>
<dbReference type="Pfam" id="PF00665">
    <property type="entry name" value="rve"/>
    <property type="match status" value="1"/>
</dbReference>
<evidence type="ECO:0000313" key="3">
    <source>
        <dbReference type="Proteomes" id="UP000198767"/>
    </source>
</evidence>
<dbReference type="Pfam" id="PF13333">
    <property type="entry name" value="rve_2"/>
    <property type="match status" value="1"/>
</dbReference>
<dbReference type="Proteomes" id="UP000198767">
    <property type="component" value="Unassembled WGS sequence"/>
</dbReference>
<organism evidence="2 3">
    <name type="scientific">Epibacterium ulvae</name>
    <dbReference type="NCBI Taxonomy" id="1156985"/>
    <lineage>
        <taxon>Bacteria</taxon>
        <taxon>Pseudomonadati</taxon>
        <taxon>Pseudomonadota</taxon>
        <taxon>Alphaproteobacteria</taxon>
        <taxon>Rhodobacterales</taxon>
        <taxon>Roseobacteraceae</taxon>
        <taxon>Epibacterium</taxon>
    </lineage>
</organism>
<dbReference type="PANTHER" id="PTHR46889">
    <property type="entry name" value="TRANSPOSASE INSF FOR INSERTION SEQUENCE IS3B-RELATED"/>
    <property type="match status" value="1"/>
</dbReference>
<dbReference type="NCBIfam" id="NF033516">
    <property type="entry name" value="transpos_IS3"/>
    <property type="match status" value="1"/>
</dbReference>
<protein>
    <submittedName>
        <fullName evidence="2">Transposase InsO and inactivated derivatives</fullName>
    </submittedName>
</protein>
<dbReference type="GO" id="GO:0003676">
    <property type="term" value="F:nucleic acid binding"/>
    <property type="evidence" value="ECO:0007669"/>
    <property type="project" value="InterPro"/>
</dbReference>
<dbReference type="AlphaFoldDB" id="A0A1G5QJL2"/>
<dbReference type="PANTHER" id="PTHR46889:SF4">
    <property type="entry name" value="TRANSPOSASE INSO FOR INSERTION SEQUENCE ELEMENT IS911B-RELATED"/>
    <property type="match status" value="1"/>
</dbReference>
<dbReference type="GO" id="GO:0015074">
    <property type="term" value="P:DNA integration"/>
    <property type="evidence" value="ECO:0007669"/>
    <property type="project" value="InterPro"/>
</dbReference>